<evidence type="ECO:0000256" key="2">
    <source>
        <dbReference type="SAM" id="Phobius"/>
    </source>
</evidence>
<keyword evidence="2" id="KW-1133">Transmembrane helix</keyword>
<feature type="compositionally biased region" description="Basic and acidic residues" evidence="1">
    <location>
        <begin position="897"/>
        <end position="909"/>
    </location>
</feature>
<feature type="transmembrane region" description="Helical" evidence="2">
    <location>
        <begin position="697"/>
        <end position="716"/>
    </location>
</feature>
<keyword evidence="2" id="KW-0812">Transmembrane</keyword>
<gene>
    <name evidence="3" type="ORF">Tci_029441</name>
</gene>
<feature type="transmembrane region" description="Helical" evidence="2">
    <location>
        <begin position="778"/>
        <end position="799"/>
    </location>
</feature>
<feature type="region of interest" description="Disordered" evidence="1">
    <location>
        <begin position="290"/>
        <end position="342"/>
    </location>
</feature>
<feature type="region of interest" description="Disordered" evidence="1">
    <location>
        <begin position="897"/>
        <end position="933"/>
    </location>
</feature>
<feature type="compositionally biased region" description="Basic and acidic residues" evidence="1">
    <location>
        <begin position="290"/>
        <end position="303"/>
    </location>
</feature>
<organism evidence="3">
    <name type="scientific">Tanacetum cinerariifolium</name>
    <name type="common">Dalmatian daisy</name>
    <name type="synonym">Chrysanthemum cinerariifolium</name>
    <dbReference type="NCBI Taxonomy" id="118510"/>
    <lineage>
        <taxon>Eukaryota</taxon>
        <taxon>Viridiplantae</taxon>
        <taxon>Streptophyta</taxon>
        <taxon>Embryophyta</taxon>
        <taxon>Tracheophyta</taxon>
        <taxon>Spermatophyta</taxon>
        <taxon>Magnoliopsida</taxon>
        <taxon>eudicotyledons</taxon>
        <taxon>Gunneridae</taxon>
        <taxon>Pentapetalae</taxon>
        <taxon>asterids</taxon>
        <taxon>campanulids</taxon>
        <taxon>Asterales</taxon>
        <taxon>Asteraceae</taxon>
        <taxon>Asteroideae</taxon>
        <taxon>Anthemideae</taxon>
        <taxon>Anthemidinae</taxon>
        <taxon>Tanacetum</taxon>
    </lineage>
</organism>
<dbReference type="EMBL" id="BKCJ010003835">
    <property type="protein sequence ID" value="GEU57463.1"/>
    <property type="molecule type" value="Genomic_DNA"/>
</dbReference>
<feature type="compositionally biased region" description="Polar residues" evidence="1">
    <location>
        <begin position="911"/>
        <end position="923"/>
    </location>
</feature>
<evidence type="ECO:0000313" key="3">
    <source>
        <dbReference type="EMBL" id="GEU57463.1"/>
    </source>
</evidence>
<protein>
    <submittedName>
        <fullName evidence="3">Uncharacterized protein</fullName>
    </submittedName>
</protein>
<sequence>MNQNFYNSISLGFDQTHPPQFPVIQPPPQETSIEILHDQENAINSVQTFLRKFNRYSFFETPKVLLLTWDRVFKIKDAFGNKLYKPKDIQELFRKLFNDVQNIHEELAEYINTPGWNRHAFCNNGDDDDEDCTIAVTPDFPITDTLIMENKHLDTILEMESDEFIKSSVENLVPIPSESEDFFDIKSKCDMPDCDDSQTTNFSTFSNPLFDDSTSSDDESSHEELSGIPENMKTLAKGFYPPSLHFLSFNWESSWSISITFWFSVVLQTPDDLSRYRLGFIEKMGVKDKQEKNKIGTKPDKNGKRGKARQCQSLDTVKKAEKVKDRQEKDKIESKPNKNEKQCSSCGALYTRDCSCSKGSVEDKALVPKPPKNCARCAKCGHPYGHYCIPQAPFNNPEPGYSQDFNFSQSIHDFQQQYLCCDQRGGPHETFQCQQVIFYEPCCENYGGPHETFQCQPTNEDYYHEQTSCYNSNSFGSDHRQPPKYTVNHPIFNAHNDFLNSQNELSIAQNTIIKQMTQLTSICELVCQIFQKKQEEKRIEEEQAASARYWKIPTCCDDDDDYDSAITPVLSIEETDNSLSMGDEHLDTISTTKSDEVIQSSVEDLVPIPSESEGIPDTMCDVHLVNNPTPLEAKDHFEIALNSNDDISSSDDDSLYKENIEYVEASSHDSELVSLEAAEIVILEEEEIEDNNFAKNLAVPLLILIFLFLNMIRLSLTLPIRSSPMNSLTSYLHRSMIVSTFWDLPDSGELMSILNFGIRKNLSTTRVNLPIEDDHSPLLAYVVCIFLAYLTYLVIPPYLHPFENEDTIFDPGITINRFCSLMPGLSHQYGDFKKFNTHRSHLNECPMIINGKNIPILDVLLILGNLKTLAKAFYPPSLNFVSFNWESCNEYHQKDNIQAKPDKTEHEMESVENSSHQKLTQSKSKLKTEPSGTEIKEGPWLELQFSLVDNSKLKDFQDSHDDEEDTRSSHEYLIDLEEEYQARALLGKYKRFFKKEAKYNKVKAKLALLSLIPSSSKSVMVKNKGLITEAYEWNEEEVSLDNNEMVEVNKERILGVDQLTEDPSSSGLKDLVFVKSLGDDTKVTIPGVERPWLFEAKGFILPNHDTSMILLSESQRNTTDSLVVVADSSATDYDLVDESSVCNIPLPPLKKLDGGEPISRPKTIKSILRSKLTFKAKALKDVTINEPSSALAKGNKISSALKVHLALAGKLKSVKNKDDPPLAGLIVGNY</sequence>
<feature type="compositionally biased region" description="Basic and acidic residues" evidence="1">
    <location>
        <begin position="316"/>
        <end position="341"/>
    </location>
</feature>
<evidence type="ECO:0000256" key="1">
    <source>
        <dbReference type="SAM" id="MobiDB-lite"/>
    </source>
</evidence>
<accession>A0A6L2L6L8</accession>
<dbReference type="AlphaFoldDB" id="A0A6L2L6L8"/>
<name>A0A6L2L6L8_TANCI</name>
<keyword evidence="2" id="KW-0472">Membrane</keyword>
<proteinExistence type="predicted"/>
<comment type="caution">
    <text evidence="3">The sequence shown here is derived from an EMBL/GenBank/DDBJ whole genome shotgun (WGS) entry which is preliminary data.</text>
</comment>
<reference evidence="3" key="1">
    <citation type="journal article" date="2019" name="Sci. Rep.">
        <title>Draft genome of Tanacetum cinerariifolium, the natural source of mosquito coil.</title>
        <authorList>
            <person name="Yamashiro T."/>
            <person name="Shiraishi A."/>
            <person name="Satake H."/>
            <person name="Nakayama K."/>
        </authorList>
    </citation>
    <scope>NUCLEOTIDE SEQUENCE</scope>
</reference>